<organism evidence="2 3">
    <name type="scientific">Pelobium manganitolerans</name>
    <dbReference type="NCBI Taxonomy" id="1842495"/>
    <lineage>
        <taxon>Bacteria</taxon>
        <taxon>Pseudomonadati</taxon>
        <taxon>Bacteroidota</taxon>
        <taxon>Sphingobacteriia</taxon>
        <taxon>Sphingobacteriales</taxon>
        <taxon>Sphingobacteriaceae</taxon>
        <taxon>Pelobium</taxon>
    </lineage>
</organism>
<evidence type="ECO:0000259" key="1">
    <source>
        <dbReference type="Pfam" id="PF14207"/>
    </source>
</evidence>
<proteinExistence type="predicted"/>
<dbReference type="OrthoDB" id="9813511at2"/>
<evidence type="ECO:0000313" key="2">
    <source>
        <dbReference type="EMBL" id="RKD20053.1"/>
    </source>
</evidence>
<protein>
    <submittedName>
        <fullName evidence="2">DpnD protein</fullName>
    </submittedName>
</protein>
<dbReference type="Proteomes" id="UP000283433">
    <property type="component" value="Unassembled WGS sequence"/>
</dbReference>
<accession>A0A419SBK2</accession>
<dbReference type="Pfam" id="PF14207">
    <property type="entry name" value="DpnD-PcfM"/>
    <property type="match status" value="1"/>
</dbReference>
<dbReference type="EMBL" id="MBTA01000001">
    <property type="protein sequence ID" value="RKD20053.1"/>
    <property type="molecule type" value="Genomic_DNA"/>
</dbReference>
<comment type="caution">
    <text evidence="2">The sequence shown here is derived from an EMBL/GenBank/DDBJ whole genome shotgun (WGS) entry which is preliminary data.</text>
</comment>
<dbReference type="InterPro" id="IPR025575">
    <property type="entry name" value="DpnD/PcfM_C"/>
</dbReference>
<feature type="domain" description="DpnD/PcfM-like C-terminal" evidence="1">
    <location>
        <begin position="5"/>
        <end position="46"/>
    </location>
</feature>
<name>A0A419SBK2_9SPHI</name>
<dbReference type="AlphaFoldDB" id="A0A419SBK2"/>
<evidence type="ECO:0000313" key="3">
    <source>
        <dbReference type="Proteomes" id="UP000283433"/>
    </source>
</evidence>
<dbReference type="RefSeq" id="WP_120179969.1">
    <property type="nucleotide sequence ID" value="NZ_MBTA01000001.1"/>
</dbReference>
<sequence length="56" mass="6771">METFKIEIQEFLSKIIEIDAVDKEEAILKVKERYQKEEIILDSENYVSTEIEEYQE</sequence>
<reference evidence="2 3" key="1">
    <citation type="submission" date="2016-07" db="EMBL/GenBank/DDBJ databases">
        <title>Genome of Pelobium manganitolerans.</title>
        <authorList>
            <person name="Wu S."/>
            <person name="Wang G."/>
        </authorList>
    </citation>
    <scope>NUCLEOTIDE SEQUENCE [LARGE SCALE GENOMIC DNA]</scope>
    <source>
        <strain evidence="2 3">YS-25</strain>
    </source>
</reference>
<gene>
    <name evidence="2" type="ORF">BCY91_00020</name>
</gene>
<keyword evidence="3" id="KW-1185">Reference proteome</keyword>